<dbReference type="Gene3D" id="1.25.40.20">
    <property type="entry name" value="Ankyrin repeat-containing domain"/>
    <property type="match status" value="3"/>
</dbReference>
<feature type="repeat" description="ANK" evidence="1">
    <location>
        <begin position="464"/>
        <end position="496"/>
    </location>
</feature>
<reference evidence="4" key="4">
    <citation type="submission" date="2025-09" db="UniProtKB">
        <authorList>
            <consortium name="Ensembl"/>
        </authorList>
    </citation>
    <scope>IDENTIFICATION</scope>
</reference>
<dbReference type="SMART" id="SM00167">
    <property type="entry name" value="VPS9"/>
    <property type="match status" value="1"/>
</dbReference>
<proteinExistence type="predicted"/>
<feature type="region of interest" description="Disordered" evidence="2">
    <location>
        <begin position="598"/>
        <end position="633"/>
    </location>
</feature>
<dbReference type="GO" id="GO:0048812">
    <property type="term" value="P:neuron projection morphogenesis"/>
    <property type="evidence" value="ECO:0007669"/>
    <property type="project" value="TreeGrafter"/>
</dbReference>
<feature type="compositionally biased region" description="Polar residues" evidence="2">
    <location>
        <begin position="900"/>
        <end position="909"/>
    </location>
</feature>
<dbReference type="GO" id="GO:0005085">
    <property type="term" value="F:guanyl-nucleotide exchange factor activity"/>
    <property type="evidence" value="ECO:0007669"/>
    <property type="project" value="TreeGrafter"/>
</dbReference>
<dbReference type="Pfam" id="PF00023">
    <property type="entry name" value="Ank"/>
    <property type="match status" value="1"/>
</dbReference>
<dbReference type="Gene3D" id="1.20.1050.80">
    <property type="entry name" value="VPS9 domain"/>
    <property type="match status" value="1"/>
</dbReference>
<dbReference type="Ensembl" id="ENSACLT00000079409.1">
    <property type="protein sequence ID" value="ENSACLP00000042224.1"/>
    <property type="gene ID" value="ENSACLG00000023816.2"/>
</dbReference>
<dbReference type="FunFam" id="1.20.1050.80:FF:000013">
    <property type="entry name" value="Ankyrin repeat domain 27 (VPS9 domain)"/>
    <property type="match status" value="1"/>
</dbReference>
<dbReference type="PROSITE" id="PS51205">
    <property type="entry name" value="VPS9"/>
    <property type="match status" value="1"/>
</dbReference>
<reference evidence="5" key="2">
    <citation type="submission" date="2023-03" db="EMBL/GenBank/DDBJ databases">
        <authorList>
            <consortium name="Wellcome Sanger Institute Data Sharing"/>
        </authorList>
    </citation>
    <scope>NUCLEOTIDE SEQUENCE [LARGE SCALE GENOMIC DNA]</scope>
</reference>
<dbReference type="SUPFAM" id="SSF109993">
    <property type="entry name" value="VPS9 domain"/>
    <property type="match status" value="1"/>
</dbReference>
<feature type="repeat" description="ANK" evidence="1">
    <location>
        <begin position="431"/>
        <end position="463"/>
    </location>
</feature>
<dbReference type="Pfam" id="PF13637">
    <property type="entry name" value="Ank_4"/>
    <property type="match status" value="1"/>
</dbReference>
<sequence>MAVYDENILKNPFYLALEKQRPDLCSQVAELHGIVLVPCCGSLTLSSYSDSHFDSYVLQPVEDGYKTADGKEVRIQDRQVLLGSGFPALVSIPILFEETFYNDREQSYSILCVSRPMEVDPSLSEVSTPSSYSLRSLEDVREFLGRHAQKMDKHIQSFCQAFREQERKGLRHHIDSVNGLYTKCLQCLLRDSHLVSRNNLYFFKSSSPVSCAAGRQDAAFNKTTRSLQELQQKELGVKPEFSINLSRAKRELSQLNQQTSPLLKLLCLRRVALTATQTPRRTVSIEAVSADDLLSVVLYLLVKTEIPNWMANLSYIRNFCFSHSSKDELSYCLSTFEAAVEYINLGKLQNSALFKERMSLLTQGVATPINCLFEHIANGNEEEVERLLSDGEADEDVKMCHPLCSCDLCDLQLSGRLNDPSIVTPFSRDDRGYTPLHVAAHCGQSQLIDILVHKGAQVNATDYHALTPLHLACQRGYQGVTLLLLHYKANTEAQDNNGNTPLHLACMYGHEDCVKALVYYDVQTCRLDLVNDKGDTALHMASRWGYEGIIQVLLENGASTHILNKNKESPLQCALNSKVTLGVFGGWLCFQHLFSVSQSPSRSPLASDCSSRRSSVSSTSSLGSEVKPEGERVRHREVEKLLRAVADADVEMVRYLLEWMDEEEEDQGEVRSEAPLCHPLCQCPNCAPTQKLSVQQAGTLGVNSCNVDGFTPLHVAALHGHLPLATLLIRHGANVNARTNQSATPLHLACQNSHIPVVRFLLECNAKLNKKDHYGNTPLIHACLRGNLDTATILLQSNALVNVANLQGNTALHEAVRGGHLALVELLLRGGTSPGIRNKRQRTPLDCAYELGGKVVECLTLNLRTHRVLMSASWRRSVSVTRPTPRSEAGSVHQQVGRKQATNPHQSQETIPLIKGKQTTRAVTALRNRSNISESFHIRDAKFLESIRVFVFSS</sequence>
<dbReference type="PROSITE" id="PS50088">
    <property type="entry name" value="ANK_REPEAT"/>
    <property type="match status" value="8"/>
</dbReference>
<dbReference type="GO" id="GO:0005886">
    <property type="term" value="C:plasma membrane"/>
    <property type="evidence" value="ECO:0007669"/>
    <property type="project" value="TreeGrafter"/>
</dbReference>
<dbReference type="SMART" id="SM00248">
    <property type="entry name" value="ANK"/>
    <property type="match status" value="8"/>
</dbReference>
<dbReference type="GO" id="GO:0030133">
    <property type="term" value="C:transport vesicle"/>
    <property type="evidence" value="ECO:0007669"/>
    <property type="project" value="TreeGrafter"/>
</dbReference>
<dbReference type="GeneTree" id="ENSGT00940000157021"/>
<dbReference type="CDD" id="cd22886">
    <property type="entry name" value="ANKRD27_zf2"/>
    <property type="match status" value="1"/>
</dbReference>
<dbReference type="CDD" id="cd22885">
    <property type="entry name" value="ANKRD27_zf1"/>
    <property type="match status" value="1"/>
</dbReference>
<dbReference type="PANTHER" id="PTHR24170:SF2">
    <property type="entry name" value="ANKYRIN REPEAT DOMAIN-CONTAINING PROTEIN 27"/>
    <property type="match status" value="1"/>
</dbReference>
<reference evidence="4 5" key="1">
    <citation type="submission" date="2018-05" db="EMBL/GenBank/DDBJ databases">
        <authorList>
            <person name="Datahose"/>
        </authorList>
    </citation>
    <scope>NUCLEOTIDE SEQUENCE</scope>
</reference>
<feature type="repeat" description="ANK" evidence="1">
    <location>
        <begin position="497"/>
        <end position="518"/>
    </location>
</feature>
<reference evidence="4" key="3">
    <citation type="submission" date="2025-08" db="UniProtKB">
        <authorList>
            <consortium name="Ensembl"/>
        </authorList>
    </citation>
    <scope>IDENTIFICATION</scope>
</reference>
<evidence type="ECO:0000256" key="1">
    <source>
        <dbReference type="PROSITE-ProRule" id="PRU00023"/>
    </source>
</evidence>
<feature type="repeat" description="ANK" evidence="1">
    <location>
        <begin position="807"/>
        <end position="839"/>
    </location>
</feature>
<keyword evidence="5" id="KW-1185">Reference proteome</keyword>
<dbReference type="FunFam" id="1.25.40.20:FF:000065">
    <property type="entry name" value="Ankyrin repeat domain-containing protein 27"/>
    <property type="match status" value="1"/>
</dbReference>
<dbReference type="GO" id="GO:0005769">
    <property type="term" value="C:early endosome"/>
    <property type="evidence" value="ECO:0007669"/>
    <property type="project" value="TreeGrafter"/>
</dbReference>
<dbReference type="GO" id="GO:0097422">
    <property type="term" value="C:tubular endosome"/>
    <property type="evidence" value="ECO:0007669"/>
    <property type="project" value="TreeGrafter"/>
</dbReference>
<dbReference type="GO" id="GO:0000149">
    <property type="term" value="F:SNARE binding"/>
    <property type="evidence" value="ECO:0007669"/>
    <property type="project" value="TreeGrafter"/>
</dbReference>
<keyword evidence="1" id="KW-0040">ANK repeat</keyword>
<dbReference type="SUPFAM" id="SSF48403">
    <property type="entry name" value="Ankyrin repeat"/>
    <property type="match status" value="2"/>
</dbReference>
<accession>A0AAX7SD61</accession>
<evidence type="ECO:0000313" key="4">
    <source>
        <dbReference type="Ensembl" id="ENSACLP00000042224.1"/>
    </source>
</evidence>
<dbReference type="Proteomes" id="UP000265100">
    <property type="component" value="Chromosome 7"/>
</dbReference>
<feature type="repeat" description="ANK" evidence="1">
    <location>
        <begin position="533"/>
        <end position="565"/>
    </location>
</feature>
<organism evidence="4 5">
    <name type="scientific">Astatotilapia calliptera</name>
    <name type="common">Eastern happy</name>
    <name type="synonym">Chromis callipterus</name>
    <dbReference type="NCBI Taxonomy" id="8154"/>
    <lineage>
        <taxon>Eukaryota</taxon>
        <taxon>Metazoa</taxon>
        <taxon>Chordata</taxon>
        <taxon>Craniata</taxon>
        <taxon>Vertebrata</taxon>
        <taxon>Euteleostomi</taxon>
        <taxon>Actinopterygii</taxon>
        <taxon>Neopterygii</taxon>
        <taxon>Teleostei</taxon>
        <taxon>Neoteleostei</taxon>
        <taxon>Acanthomorphata</taxon>
        <taxon>Ovalentaria</taxon>
        <taxon>Cichlomorphae</taxon>
        <taxon>Cichliformes</taxon>
        <taxon>Cichlidae</taxon>
        <taxon>African cichlids</taxon>
        <taxon>Pseudocrenilabrinae</taxon>
        <taxon>Haplochromini</taxon>
        <taxon>Astatotilapia</taxon>
    </lineage>
</organism>
<dbReference type="AlphaFoldDB" id="A0AAX7SD61"/>
<dbReference type="Pfam" id="PF02204">
    <property type="entry name" value="VPS9"/>
    <property type="match status" value="1"/>
</dbReference>
<dbReference type="InterPro" id="IPR037191">
    <property type="entry name" value="VPS9_dom_sf"/>
</dbReference>
<dbReference type="GO" id="GO:0043005">
    <property type="term" value="C:neuron projection"/>
    <property type="evidence" value="ECO:0007669"/>
    <property type="project" value="TreeGrafter"/>
</dbReference>
<feature type="region of interest" description="Disordered" evidence="2">
    <location>
        <begin position="879"/>
        <end position="909"/>
    </location>
</feature>
<dbReference type="PANTHER" id="PTHR24170">
    <property type="entry name" value="ANKYRIN REPEAT DOMAIN-CONTAINING PROTEIN 27"/>
    <property type="match status" value="1"/>
</dbReference>
<dbReference type="PROSITE" id="PS50297">
    <property type="entry name" value="ANK_REP_REGION"/>
    <property type="match status" value="8"/>
</dbReference>
<dbReference type="InterPro" id="IPR003123">
    <property type="entry name" value="VPS9"/>
</dbReference>
<dbReference type="InterPro" id="IPR051248">
    <property type="entry name" value="UPF0507/Ank_repeat_27"/>
</dbReference>
<dbReference type="PRINTS" id="PR01415">
    <property type="entry name" value="ANKYRIN"/>
</dbReference>
<feature type="repeat" description="ANK" evidence="1">
    <location>
        <begin position="708"/>
        <end position="740"/>
    </location>
</feature>
<feature type="repeat" description="ANK" evidence="1">
    <location>
        <begin position="774"/>
        <end position="806"/>
    </location>
</feature>
<feature type="repeat" description="ANK" evidence="1">
    <location>
        <begin position="741"/>
        <end position="773"/>
    </location>
</feature>
<dbReference type="GO" id="GO:0005770">
    <property type="term" value="C:late endosome"/>
    <property type="evidence" value="ECO:0007669"/>
    <property type="project" value="TreeGrafter"/>
</dbReference>
<name>A0AAX7SD61_ASTCA</name>
<evidence type="ECO:0000313" key="5">
    <source>
        <dbReference type="Proteomes" id="UP000265100"/>
    </source>
</evidence>
<feature type="domain" description="VPS9" evidence="3">
    <location>
        <begin position="214"/>
        <end position="352"/>
    </location>
</feature>
<gene>
    <name evidence="4" type="primary">ANKRD27</name>
</gene>
<dbReference type="Pfam" id="PF12796">
    <property type="entry name" value="Ank_2"/>
    <property type="match status" value="2"/>
</dbReference>
<dbReference type="InterPro" id="IPR036770">
    <property type="entry name" value="Ankyrin_rpt-contain_sf"/>
</dbReference>
<protein>
    <recommendedName>
        <fullName evidence="3">VPS9 domain-containing protein</fullName>
    </recommendedName>
</protein>
<evidence type="ECO:0000259" key="3">
    <source>
        <dbReference type="PROSITE" id="PS51205"/>
    </source>
</evidence>
<feature type="compositionally biased region" description="Low complexity" evidence="2">
    <location>
        <begin position="603"/>
        <end position="624"/>
    </location>
</feature>
<dbReference type="GO" id="GO:0045022">
    <property type="term" value="P:early endosome to late endosome transport"/>
    <property type="evidence" value="ECO:0007669"/>
    <property type="project" value="TreeGrafter"/>
</dbReference>
<dbReference type="InterPro" id="IPR002110">
    <property type="entry name" value="Ankyrin_rpt"/>
</dbReference>
<evidence type="ECO:0000256" key="2">
    <source>
        <dbReference type="SAM" id="MobiDB-lite"/>
    </source>
</evidence>